<evidence type="ECO:0000256" key="1">
    <source>
        <dbReference type="SAM" id="Phobius"/>
    </source>
</evidence>
<keyword evidence="1" id="KW-1133">Transmembrane helix</keyword>
<reference evidence="3" key="1">
    <citation type="submission" date="2007-10" db="EMBL/GenBank/DDBJ databases">
        <title>Complete sequence of chromosome of Desulforudis audaxviator MP104C.</title>
        <authorList>
            <person name="Copeland A."/>
            <person name="Lucas S."/>
            <person name="Lapidus A."/>
            <person name="Barry K."/>
            <person name="Glavina del Rio T."/>
            <person name="Dalin E."/>
            <person name="Tice H."/>
            <person name="Bruce D."/>
            <person name="Pitluck S."/>
            <person name="Lowry S.R."/>
            <person name="Larimer F."/>
            <person name="Land M.L."/>
            <person name="Hauser L."/>
            <person name="Kyrpides N."/>
            <person name="Ivanova N.N."/>
            <person name="Richardson P."/>
        </authorList>
    </citation>
    <scope>NUCLEOTIDE SEQUENCE [LARGE SCALE GENOMIC DNA]</scope>
    <source>
        <strain evidence="3">MP104C</strain>
    </source>
</reference>
<gene>
    <name evidence="2" type="ordered locus">Daud_0419</name>
</gene>
<dbReference type="HOGENOM" id="CLU_3167187_0_0_9"/>
<sequence>MVLLAAKLIAGLTVPGFWPALVTALVVTLVNLALNHWLRHRHYIRVV</sequence>
<protein>
    <submittedName>
        <fullName evidence="2">Uncharacterized protein</fullName>
    </submittedName>
</protein>
<feature type="transmembrane region" description="Helical" evidence="1">
    <location>
        <begin position="17"/>
        <end position="38"/>
    </location>
</feature>
<keyword evidence="1" id="KW-0812">Transmembrane</keyword>
<proteinExistence type="predicted"/>
<reference evidence="2 3" key="2">
    <citation type="journal article" date="2008" name="Science">
        <title>Environmental genomics reveals a single-species ecosystem deep within Earth.</title>
        <authorList>
            <person name="Chivian D."/>
            <person name="Brodie E.L."/>
            <person name="Alm E.J."/>
            <person name="Culley D.E."/>
            <person name="Dehal P.S."/>
            <person name="Desantis T.Z."/>
            <person name="Gihring T.M."/>
            <person name="Lapidus A."/>
            <person name="Lin L.H."/>
            <person name="Lowry S.R."/>
            <person name="Moser D.P."/>
            <person name="Richardson P.M."/>
            <person name="Southam G."/>
            <person name="Wanger G."/>
            <person name="Pratt L.M."/>
            <person name="Andersen G.L."/>
            <person name="Hazen T.C."/>
            <person name="Brockman F.J."/>
            <person name="Arkin A.P."/>
            <person name="Onstott T.C."/>
        </authorList>
    </citation>
    <scope>NUCLEOTIDE SEQUENCE [LARGE SCALE GENOMIC DNA]</scope>
    <source>
        <strain evidence="2 3">MP104C</strain>
    </source>
</reference>
<evidence type="ECO:0000313" key="3">
    <source>
        <dbReference type="Proteomes" id="UP000008544"/>
    </source>
</evidence>
<dbReference type="STRING" id="477974.Daud_0419"/>
<dbReference type="AlphaFoldDB" id="B1I225"/>
<organism evidence="2 3">
    <name type="scientific">Desulforudis audaxviator (strain MP104C)</name>
    <dbReference type="NCBI Taxonomy" id="477974"/>
    <lineage>
        <taxon>Bacteria</taxon>
        <taxon>Bacillati</taxon>
        <taxon>Bacillota</taxon>
        <taxon>Clostridia</taxon>
        <taxon>Thermoanaerobacterales</taxon>
        <taxon>Candidatus Desulforudaceae</taxon>
        <taxon>Candidatus Desulforudis</taxon>
    </lineage>
</organism>
<dbReference type="EMBL" id="CP000860">
    <property type="protein sequence ID" value="ACA58967.1"/>
    <property type="molecule type" value="Genomic_DNA"/>
</dbReference>
<keyword evidence="1" id="KW-0472">Membrane</keyword>
<dbReference type="KEGG" id="dau:Daud_0419"/>
<evidence type="ECO:0000313" key="2">
    <source>
        <dbReference type="EMBL" id="ACA58967.1"/>
    </source>
</evidence>
<dbReference type="Proteomes" id="UP000008544">
    <property type="component" value="Chromosome"/>
</dbReference>
<accession>B1I225</accession>
<name>B1I225_DESAP</name>
<keyword evidence="3" id="KW-1185">Reference proteome</keyword>